<dbReference type="Proteomes" id="UP000013968">
    <property type="component" value="Chromosome"/>
</dbReference>
<feature type="transmembrane region" description="Helical" evidence="7">
    <location>
        <begin position="26"/>
        <end position="48"/>
    </location>
</feature>
<feature type="transmembrane region" description="Helical" evidence="7">
    <location>
        <begin position="374"/>
        <end position="396"/>
    </location>
</feature>
<dbReference type="Gene3D" id="1.20.1250.20">
    <property type="entry name" value="MFS general substrate transporter like domains"/>
    <property type="match status" value="2"/>
</dbReference>
<keyword evidence="3" id="KW-1003">Cell membrane</keyword>
<evidence type="ECO:0000313" key="10">
    <source>
        <dbReference type="Proteomes" id="UP000013968"/>
    </source>
</evidence>
<proteinExistence type="predicted"/>
<evidence type="ECO:0000256" key="6">
    <source>
        <dbReference type="ARBA" id="ARBA00023136"/>
    </source>
</evidence>
<evidence type="ECO:0000256" key="5">
    <source>
        <dbReference type="ARBA" id="ARBA00022989"/>
    </source>
</evidence>
<evidence type="ECO:0000256" key="2">
    <source>
        <dbReference type="ARBA" id="ARBA00022448"/>
    </source>
</evidence>
<feature type="domain" description="Major facilitator superfamily (MFS) profile" evidence="8">
    <location>
        <begin position="31"/>
        <end position="427"/>
    </location>
</feature>
<evidence type="ECO:0000256" key="3">
    <source>
        <dbReference type="ARBA" id="ARBA00022475"/>
    </source>
</evidence>
<dbReference type="PANTHER" id="PTHR23517">
    <property type="entry name" value="RESISTANCE PROTEIN MDTM, PUTATIVE-RELATED-RELATED"/>
    <property type="match status" value="1"/>
</dbReference>
<feature type="transmembrane region" description="Helical" evidence="7">
    <location>
        <begin position="193"/>
        <end position="211"/>
    </location>
</feature>
<evidence type="ECO:0000256" key="1">
    <source>
        <dbReference type="ARBA" id="ARBA00004651"/>
    </source>
</evidence>
<evidence type="ECO:0000259" key="8">
    <source>
        <dbReference type="PROSITE" id="PS50850"/>
    </source>
</evidence>
<comment type="subcellular location">
    <subcellularLocation>
        <location evidence="1">Cell membrane</location>
        <topology evidence="1">Multi-pass membrane protein</topology>
    </subcellularLocation>
</comment>
<keyword evidence="4 7" id="KW-0812">Transmembrane</keyword>
<dbReference type="AlphaFoldDB" id="R4TH61"/>
<dbReference type="NCBIfam" id="TIGR00897">
    <property type="entry name" value="2A0118"/>
    <property type="match status" value="1"/>
</dbReference>
<feature type="transmembrane region" description="Helical" evidence="7">
    <location>
        <begin position="337"/>
        <end position="362"/>
    </location>
</feature>
<dbReference type="HOGENOM" id="CLU_032461_0_0_11"/>
<evidence type="ECO:0000256" key="4">
    <source>
        <dbReference type="ARBA" id="ARBA00022692"/>
    </source>
</evidence>
<dbReference type="InterPro" id="IPR004748">
    <property type="entry name" value="Polyol_permease-like"/>
</dbReference>
<accession>R4TH61</accession>
<evidence type="ECO:0000313" key="9">
    <source>
        <dbReference type="EMBL" id="AGM10042.1"/>
    </source>
</evidence>
<evidence type="ECO:0000256" key="7">
    <source>
        <dbReference type="SAM" id="Phobius"/>
    </source>
</evidence>
<organism evidence="9 10">
    <name type="scientific">Amycolatopsis keratiniphila</name>
    <dbReference type="NCBI Taxonomy" id="129921"/>
    <lineage>
        <taxon>Bacteria</taxon>
        <taxon>Bacillati</taxon>
        <taxon>Actinomycetota</taxon>
        <taxon>Actinomycetes</taxon>
        <taxon>Pseudonocardiales</taxon>
        <taxon>Pseudonocardiaceae</taxon>
        <taxon>Amycolatopsis</taxon>
        <taxon>Amycolatopsis japonica group</taxon>
    </lineage>
</organism>
<sequence length="448" mass="47727">MEACMNQVTPPLSRSGSGFARVLNRWGLPAPLFLGYAGLLLFMIGDGVESGFIAPFMADNGAGTEIKASYVITVYGVAVMLASWLSGALSDLWGPRRVMMIGLAIWLVFDVLFLAVAVSGENYPLMLVFYGLRGFGYPMFAFGFLVWITAVAPVARLGAAVGWFYFAFTGGLPTLGALVASFTNPVLGQYGTLWVSVALLGLGGLLAIFGVRQRTGYTRLAPPDVKPVQSLVSSVSIAWKKPRVGVGMLVRVINTAPEFGMLVFFPTIFIEEIGFGESRWLLLVSVIYGTNIFFNLIFGVLSDRIGWRTTIFWFGAIGCAISILLLYFVPIAMGAEYYWLALLVGALYGATLAGFVPISALLPSLAPENKGGAMALLNLGAGAAAFVGPAIVSVFLGPLGAAGVVIVFAALYLVAAVMVRYLKLPEETAKAIEEDKSLQEVGEKVVTT</sequence>
<feature type="transmembrane region" description="Helical" evidence="7">
    <location>
        <begin position="137"/>
        <end position="155"/>
    </location>
</feature>
<feature type="transmembrane region" description="Helical" evidence="7">
    <location>
        <begin position="248"/>
        <end position="268"/>
    </location>
</feature>
<name>R4TH61_9PSEU</name>
<keyword evidence="6 7" id="KW-0472">Membrane</keyword>
<feature type="transmembrane region" description="Helical" evidence="7">
    <location>
        <begin position="162"/>
        <end position="181"/>
    </location>
</feature>
<dbReference type="InterPro" id="IPR011701">
    <property type="entry name" value="MFS"/>
</dbReference>
<keyword evidence="10" id="KW-1185">Reference proteome</keyword>
<feature type="transmembrane region" description="Helical" evidence="7">
    <location>
        <begin position="68"/>
        <end position="86"/>
    </location>
</feature>
<reference evidence="9 10" key="1">
    <citation type="journal article" date="2013" name="BMC Genomics">
        <title>ContigScape: a Cytoscape plugin facilitating microbial genome gap closing.</title>
        <authorList>
            <person name="Tang B."/>
            <person name="Wang Q."/>
            <person name="Yang M."/>
            <person name="Xie F."/>
            <person name="Zhu Y."/>
            <person name="Zhuo Y."/>
            <person name="Wang S."/>
            <person name="Gao H."/>
            <person name="Ding X."/>
            <person name="Zhang L."/>
            <person name="Zhao G."/>
            <person name="Zheng H."/>
        </authorList>
    </citation>
    <scope>NUCLEOTIDE SEQUENCE [LARGE SCALE GENOMIC DNA]</scope>
    <source>
        <strain evidence="9 10">HCCB10007</strain>
    </source>
</reference>
<dbReference type="InterPro" id="IPR050171">
    <property type="entry name" value="MFS_Transporters"/>
</dbReference>
<dbReference type="EMBL" id="CP003410">
    <property type="protein sequence ID" value="AGM10042.1"/>
    <property type="molecule type" value="Genomic_DNA"/>
</dbReference>
<feature type="transmembrane region" description="Helical" evidence="7">
    <location>
        <begin position="402"/>
        <end position="422"/>
    </location>
</feature>
<dbReference type="SUPFAM" id="SSF103473">
    <property type="entry name" value="MFS general substrate transporter"/>
    <property type="match status" value="1"/>
</dbReference>
<dbReference type="PATRIC" id="fig|1156913.3.peg.7610"/>
<dbReference type="PROSITE" id="PS50850">
    <property type="entry name" value="MFS"/>
    <property type="match status" value="1"/>
</dbReference>
<gene>
    <name evidence="9" type="ORF">AORI_7460</name>
</gene>
<feature type="transmembrane region" description="Helical" evidence="7">
    <location>
        <begin position="98"/>
        <end position="117"/>
    </location>
</feature>
<keyword evidence="2" id="KW-0813">Transport</keyword>
<dbReference type="Pfam" id="PF07690">
    <property type="entry name" value="MFS_1"/>
    <property type="match status" value="1"/>
</dbReference>
<keyword evidence="5 7" id="KW-1133">Transmembrane helix</keyword>
<dbReference type="KEGG" id="aoi:AORI_7460"/>
<dbReference type="CDD" id="cd17337">
    <property type="entry name" value="MFS_CsbX"/>
    <property type="match status" value="1"/>
</dbReference>
<protein>
    <submittedName>
        <fullName evidence="9">Nitrate/nitrite transporter</fullName>
    </submittedName>
</protein>
<feature type="transmembrane region" description="Helical" evidence="7">
    <location>
        <begin position="280"/>
        <end position="298"/>
    </location>
</feature>
<dbReference type="GO" id="GO:0022857">
    <property type="term" value="F:transmembrane transporter activity"/>
    <property type="evidence" value="ECO:0007669"/>
    <property type="project" value="InterPro"/>
</dbReference>
<dbReference type="InterPro" id="IPR020846">
    <property type="entry name" value="MFS_dom"/>
</dbReference>
<feature type="transmembrane region" description="Helical" evidence="7">
    <location>
        <begin position="310"/>
        <end position="331"/>
    </location>
</feature>
<dbReference type="InterPro" id="IPR036259">
    <property type="entry name" value="MFS_trans_sf"/>
</dbReference>
<dbReference type="GO" id="GO:0005886">
    <property type="term" value="C:plasma membrane"/>
    <property type="evidence" value="ECO:0007669"/>
    <property type="project" value="UniProtKB-SubCell"/>
</dbReference>